<comment type="catalytic activity">
    <reaction evidence="8">
        <text>pretRNA = a 3'-half-tRNA molecule with a 5'-OH end + a 5'-half-tRNA molecule with a 2',3'-cyclic phosphate end + an intron with a 2',3'-cyclic phosphate and a 5'-hydroxyl terminus.</text>
        <dbReference type="EC" id="4.6.1.16"/>
    </reaction>
</comment>
<evidence type="ECO:0000256" key="10">
    <source>
        <dbReference type="ARBA" id="ARBA00070643"/>
    </source>
</evidence>
<dbReference type="GO" id="GO:0005730">
    <property type="term" value="C:nucleolus"/>
    <property type="evidence" value="ECO:0007669"/>
    <property type="project" value="UniProtKB-SubCell"/>
</dbReference>
<dbReference type="AlphaFoldDB" id="E2BNN9"/>
<dbReference type="FunFam" id="3.40.1350.10:FF:000002">
    <property type="entry name" value="tRNA-splicing endonuclease subunit Sen34"/>
    <property type="match status" value="1"/>
</dbReference>
<evidence type="ECO:0000256" key="7">
    <source>
        <dbReference type="ARBA" id="ARBA00023242"/>
    </source>
</evidence>
<accession>E2BNN9</accession>
<evidence type="ECO:0000256" key="1">
    <source>
        <dbReference type="ARBA" id="ARBA00004604"/>
    </source>
</evidence>
<dbReference type="EC" id="4.6.1.16" evidence="3"/>
<proteinExistence type="inferred from homology"/>
<sequence>PFTSDQLIRYKVYKDLHERGYYISSGDKFGGDFLVYPGDPIMFHSQFIVQCQCEKEEISVIELIAKCRISCHVRKTLVFAMYCKEKDKVKYQSLQW</sequence>
<evidence type="ECO:0000256" key="13">
    <source>
        <dbReference type="ARBA" id="ARBA00076724"/>
    </source>
</evidence>
<keyword evidence="15" id="KW-0255">Endonuclease</keyword>
<keyword evidence="4" id="KW-0507">mRNA processing</keyword>
<comment type="subunit">
    <text evidence="9">tRNA splicing endonuclease is a heterotetramer composed of TSEN2, TSEN15, TSEN34/LENG5 and TSEN54. tRNA splicing endonuclease complex also contains proteins of the pre-mRNA 3'-end processing machinery such as CLP1, CPSF1, CPSF4 and CSTF2.</text>
</comment>
<evidence type="ECO:0000259" key="14">
    <source>
        <dbReference type="Pfam" id="PF01974"/>
    </source>
</evidence>
<feature type="domain" description="tRNA intron endonuclease catalytic" evidence="14">
    <location>
        <begin position="8"/>
        <end position="91"/>
    </location>
</feature>
<evidence type="ECO:0000256" key="12">
    <source>
        <dbReference type="ARBA" id="ARBA00075884"/>
    </source>
</evidence>
<dbReference type="STRING" id="610380.E2BNN9"/>
<comment type="similarity">
    <text evidence="2">Belongs to the tRNA-intron endonuclease family.</text>
</comment>
<dbReference type="Gene3D" id="3.40.1350.10">
    <property type="match status" value="1"/>
</dbReference>
<dbReference type="GO" id="GO:0006397">
    <property type="term" value="P:mRNA processing"/>
    <property type="evidence" value="ECO:0007669"/>
    <property type="project" value="UniProtKB-KW"/>
</dbReference>
<protein>
    <recommendedName>
        <fullName evidence="11">tRNA-splicing endonuclease subunit SEN34</fullName>
        <ecNumber evidence="3">4.6.1.16</ecNumber>
    </recommendedName>
    <alternativeName>
        <fullName evidence="12 13">tRNA-intron endonuclease SEN34</fullName>
    </alternativeName>
    <alternativeName>
        <fullName evidence="10">tRNA-splicing endonuclease subunit Sen34</fullName>
    </alternativeName>
</protein>
<dbReference type="GO" id="GO:0003676">
    <property type="term" value="F:nucleic acid binding"/>
    <property type="evidence" value="ECO:0007669"/>
    <property type="project" value="InterPro"/>
</dbReference>
<dbReference type="PANTHER" id="PTHR13070:SF0">
    <property type="entry name" value="TRNA-SPLICING ENDONUCLEASE SUBUNIT SEN34"/>
    <property type="match status" value="1"/>
</dbReference>
<name>E2BNN9_HARSA</name>
<dbReference type="InterPro" id="IPR006677">
    <property type="entry name" value="tRNA_intron_Endonuc_cat-like"/>
</dbReference>
<dbReference type="GO" id="GO:0000213">
    <property type="term" value="F:tRNA-intron lyase activity"/>
    <property type="evidence" value="ECO:0007669"/>
    <property type="project" value="UniProtKB-EC"/>
</dbReference>
<dbReference type="OrthoDB" id="48041at2759"/>
<feature type="non-terminal residue" evidence="15">
    <location>
        <position position="96"/>
    </location>
</feature>
<dbReference type="SUPFAM" id="SSF53032">
    <property type="entry name" value="tRNA-intron endonuclease catalytic domain-like"/>
    <property type="match status" value="1"/>
</dbReference>
<keyword evidence="15" id="KW-0378">Hydrolase</keyword>
<evidence type="ECO:0000256" key="3">
    <source>
        <dbReference type="ARBA" id="ARBA00012573"/>
    </source>
</evidence>
<dbReference type="InterPro" id="IPR036167">
    <property type="entry name" value="tRNA_intron_Endo_cat-like_sf"/>
</dbReference>
<evidence type="ECO:0000313" key="16">
    <source>
        <dbReference type="Proteomes" id="UP000008237"/>
    </source>
</evidence>
<evidence type="ECO:0000256" key="9">
    <source>
        <dbReference type="ARBA" id="ARBA00064779"/>
    </source>
</evidence>
<keyword evidence="6" id="KW-0456">Lyase</keyword>
<keyword evidence="7" id="KW-0539">Nucleus</keyword>
<evidence type="ECO:0000256" key="11">
    <source>
        <dbReference type="ARBA" id="ARBA00070870"/>
    </source>
</evidence>
<dbReference type="InterPro" id="IPR011856">
    <property type="entry name" value="tRNA_endonuc-like_dom_sf"/>
</dbReference>
<comment type="subcellular location">
    <subcellularLocation>
        <location evidence="1">Nucleus</location>
        <location evidence="1">Nucleolus</location>
    </subcellularLocation>
</comment>
<dbReference type="EMBL" id="GL449438">
    <property type="protein sequence ID" value="EFN82687.1"/>
    <property type="molecule type" value="Genomic_DNA"/>
</dbReference>
<dbReference type="Proteomes" id="UP000008237">
    <property type="component" value="Unassembled WGS sequence"/>
</dbReference>
<evidence type="ECO:0000256" key="4">
    <source>
        <dbReference type="ARBA" id="ARBA00022664"/>
    </source>
</evidence>
<evidence type="ECO:0000256" key="8">
    <source>
        <dbReference type="ARBA" id="ARBA00034031"/>
    </source>
</evidence>
<gene>
    <name evidence="15" type="ORF">EAI_02040</name>
</gene>
<dbReference type="OMA" id="ICRCHTE"/>
<evidence type="ECO:0000313" key="15">
    <source>
        <dbReference type="EMBL" id="EFN82687.1"/>
    </source>
</evidence>
<keyword evidence="5" id="KW-0819">tRNA processing</keyword>
<dbReference type="PANTHER" id="PTHR13070">
    <property type="entry name" value="TRNA-SPLICING ENDONUCLEASE SUBUNIT SEN34-RELATED"/>
    <property type="match status" value="1"/>
</dbReference>
<evidence type="ECO:0000256" key="6">
    <source>
        <dbReference type="ARBA" id="ARBA00023239"/>
    </source>
</evidence>
<dbReference type="GO" id="GO:0000379">
    <property type="term" value="P:tRNA-type intron splice site recognition and cleavage"/>
    <property type="evidence" value="ECO:0007669"/>
    <property type="project" value="TreeGrafter"/>
</dbReference>
<dbReference type="Pfam" id="PF01974">
    <property type="entry name" value="tRNA_int_endo"/>
    <property type="match status" value="1"/>
</dbReference>
<dbReference type="CDD" id="cd22363">
    <property type="entry name" value="tRNA-intron_lyase_C"/>
    <property type="match status" value="1"/>
</dbReference>
<keyword evidence="16" id="KW-1185">Reference proteome</keyword>
<feature type="non-terminal residue" evidence="15">
    <location>
        <position position="1"/>
    </location>
</feature>
<dbReference type="InterPro" id="IPR006676">
    <property type="entry name" value="tRNA_splic"/>
</dbReference>
<evidence type="ECO:0000256" key="2">
    <source>
        <dbReference type="ARBA" id="ARBA00008078"/>
    </source>
</evidence>
<dbReference type="InParanoid" id="E2BNN9"/>
<reference evidence="15 16" key="1">
    <citation type="journal article" date="2010" name="Science">
        <title>Genomic comparison of the ants Camponotus floridanus and Harpegnathos saltator.</title>
        <authorList>
            <person name="Bonasio R."/>
            <person name="Zhang G."/>
            <person name="Ye C."/>
            <person name="Mutti N.S."/>
            <person name="Fang X."/>
            <person name="Qin N."/>
            <person name="Donahue G."/>
            <person name="Yang P."/>
            <person name="Li Q."/>
            <person name="Li C."/>
            <person name="Zhang P."/>
            <person name="Huang Z."/>
            <person name="Berger S.L."/>
            <person name="Reinberg D."/>
            <person name="Wang J."/>
            <person name="Liebig J."/>
        </authorList>
    </citation>
    <scope>NUCLEOTIDE SEQUENCE [LARGE SCALE GENOMIC DNA]</scope>
    <source>
        <strain evidence="15 16">R22 G/1</strain>
    </source>
</reference>
<organism evidence="16">
    <name type="scientific">Harpegnathos saltator</name>
    <name type="common">Jerdon's jumping ant</name>
    <dbReference type="NCBI Taxonomy" id="610380"/>
    <lineage>
        <taxon>Eukaryota</taxon>
        <taxon>Metazoa</taxon>
        <taxon>Ecdysozoa</taxon>
        <taxon>Arthropoda</taxon>
        <taxon>Hexapoda</taxon>
        <taxon>Insecta</taxon>
        <taxon>Pterygota</taxon>
        <taxon>Neoptera</taxon>
        <taxon>Endopterygota</taxon>
        <taxon>Hymenoptera</taxon>
        <taxon>Apocrita</taxon>
        <taxon>Aculeata</taxon>
        <taxon>Formicoidea</taxon>
        <taxon>Formicidae</taxon>
        <taxon>Ponerinae</taxon>
        <taxon>Ponerini</taxon>
        <taxon>Harpegnathos</taxon>
    </lineage>
</organism>
<dbReference type="NCBIfam" id="TIGR00324">
    <property type="entry name" value="endA"/>
    <property type="match status" value="1"/>
</dbReference>
<keyword evidence="15" id="KW-0540">Nuclease</keyword>
<evidence type="ECO:0000256" key="5">
    <source>
        <dbReference type="ARBA" id="ARBA00022694"/>
    </source>
</evidence>